<comment type="caution">
    <text evidence="2">The sequence shown here is derived from an EMBL/GenBank/DDBJ whole genome shotgun (WGS) entry which is preliminary data.</text>
</comment>
<dbReference type="InterPro" id="IPR001387">
    <property type="entry name" value="Cro/C1-type_HTH"/>
</dbReference>
<organism evidence="2 3">
    <name type="scientific">Bacillus mycoides</name>
    <dbReference type="NCBI Taxonomy" id="1405"/>
    <lineage>
        <taxon>Bacteria</taxon>
        <taxon>Bacillati</taxon>
        <taxon>Bacillota</taxon>
        <taxon>Bacilli</taxon>
        <taxon>Bacillales</taxon>
        <taxon>Bacillaceae</taxon>
        <taxon>Bacillus</taxon>
        <taxon>Bacillus cereus group</taxon>
    </lineage>
</organism>
<accession>A0A4U2ZWK7</accession>
<name>A0A4U2ZWK7_BACMY</name>
<dbReference type="AlphaFoldDB" id="A0A4U2ZWK7"/>
<gene>
    <name evidence="2" type="ORF">FC701_32255</name>
</gene>
<reference evidence="2 3" key="1">
    <citation type="journal article" date="2019" name="Environ. Microbiol.">
        <title>An active ?-lactamase is a part of an orchestrated cell wall stress resistance network of Bacillus subtilis and related rhizosphere species.</title>
        <authorList>
            <person name="Bucher T."/>
            <person name="Keren-Paz A."/>
            <person name="Hausser J."/>
            <person name="Olender T."/>
            <person name="Cytryn E."/>
            <person name="Kolodkin-Gal I."/>
        </authorList>
    </citation>
    <scope>NUCLEOTIDE SEQUENCE [LARGE SCALE GENOMIC DNA]</scope>
    <source>
        <strain evidence="2 3">I186</strain>
    </source>
</reference>
<proteinExistence type="predicted"/>
<dbReference type="Pfam" id="PF01381">
    <property type="entry name" value="HTH_3"/>
    <property type="match status" value="1"/>
</dbReference>
<dbReference type="RefSeq" id="WP_137059458.1">
    <property type="nucleotide sequence ID" value="NZ_SZOD01001145.1"/>
</dbReference>
<feature type="domain" description="HTH cro/C1-type" evidence="1">
    <location>
        <begin position="9"/>
        <end position="64"/>
    </location>
</feature>
<dbReference type="InterPro" id="IPR010982">
    <property type="entry name" value="Lambda_DNA-bd_dom_sf"/>
</dbReference>
<dbReference type="PROSITE" id="PS50943">
    <property type="entry name" value="HTH_CROC1"/>
    <property type="match status" value="1"/>
</dbReference>
<dbReference type="Gene3D" id="1.10.260.40">
    <property type="entry name" value="lambda repressor-like DNA-binding domains"/>
    <property type="match status" value="1"/>
</dbReference>
<protein>
    <submittedName>
        <fullName evidence="2">Helix-turn-helix domain-containing protein</fullName>
    </submittedName>
</protein>
<dbReference type="Proteomes" id="UP000305524">
    <property type="component" value="Unassembled WGS sequence"/>
</dbReference>
<dbReference type="GO" id="GO:0003677">
    <property type="term" value="F:DNA binding"/>
    <property type="evidence" value="ECO:0007669"/>
    <property type="project" value="InterPro"/>
</dbReference>
<evidence type="ECO:0000313" key="2">
    <source>
        <dbReference type="EMBL" id="TKI79279.1"/>
    </source>
</evidence>
<dbReference type="CDD" id="cd00093">
    <property type="entry name" value="HTH_XRE"/>
    <property type="match status" value="1"/>
</dbReference>
<evidence type="ECO:0000313" key="3">
    <source>
        <dbReference type="Proteomes" id="UP000305524"/>
    </source>
</evidence>
<dbReference type="EMBL" id="SZOD01001145">
    <property type="protein sequence ID" value="TKI79279.1"/>
    <property type="molecule type" value="Genomic_DNA"/>
</dbReference>
<sequence>MQQMTSGKLKLIRTLIGVSQREFAELIGTNKRSVSAWEIGRSIPTKSSIKKVVEFVGEEEFRLLDSVVYATPLHDLSIKLKEKAARI</sequence>
<dbReference type="SUPFAM" id="SSF47413">
    <property type="entry name" value="lambda repressor-like DNA-binding domains"/>
    <property type="match status" value="1"/>
</dbReference>
<dbReference type="SMART" id="SM00530">
    <property type="entry name" value="HTH_XRE"/>
    <property type="match status" value="1"/>
</dbReference>
<evidence type="ECO:0000259" key="1">
    <source>
        <dbReference type="PROSITE" id="PS50943"/>
    </source>
</evidence>